<keyword evidence="3" id="KW-0808">Transferase</keyword>
<keyword evidence="1" id="KW-0175">Coiled coil</keyword>
<keyword evidence="3" id="KW-0418">Kinase</keyword>
<dbReference type="EMBL" id="GEGO01004205">
    <property type="protein sequence ID" value="JAR91199.1"/>
    <property type="molecule type" value="Transcribed_RNA"/>
</dbReference>
<evidence type="ECO:0000256" key="1">
    <source>
        <dbReference type="SAM" id="Coils"/>
    </source>
</evidence>
<organism evidence="3">
    <name type="scientific">Ixodes ricinus</name>
    <name type="common">Common tick</name>
    <name type="synonym">Acarus ricinus</name>
    <dbReference type="NCBI Taxonomy" id="34613"/>
    <lineage>
        <taxon>Eukaryota</taxon>
        <taxon>Metazoa</taxon>
        <taxon>Ecdysozoa</taxon>
        <taxon>Arthropoda</taxon>
        <taxon>Chelicerata</taxon>
        <taxon>Arachnida</taxon>
        <taxon>Acari</taxon>
        <taxon>Parasitiformes</taxon>
        <taxon>Ixodida</taxon>
        <taxon>Ixodoidea</taxon>
        <taxon>Ixodidae</taxon>
        <taxon>Ixodinae</taxon>
        <taxon>Ixodes</taxon>
    </lineage>
</organism>
<reference evidence="3" key="1">
    <citation type="journal article" date="2018" name="PLoS Negl. Trop. Dis.">
        <title>Sialome diversity of ticks revealed by RNAseq of single tick salivary glands.</title>
        <authorList>
            <person name="Perner J."/>
            <person name="Kropackova S."/>
            <person name="Kopacek P."/>
            <person name="Ribeiro J.M."/>
        </authorList>
    </citation>
    <scope>NUCLEOTIDE SEQUENCE</scope>
    <source>
        <strain evidence="3">Siblings of single egg batch collected in Ceske Budejovice</strain>
        <tissue evidence="3">Salivary glands</tissue>
    </source>
</reference>
<accession>A0A147BK76</accession>
<dbReference type="AlphaFoldDB" id="A0A147BK76"/>
<feature type="signal peptide" evidence="2">
    <location>
        <begin position="1"/>
        <end position="23"/>
    </location>
</feature>
<evidence type="ECO:0000256" key="2">
    <source>
        <dbReference type="SAM" id="SignalP"/>
    </source>
</evidence>
<name>A0A147BK76_IXORI</name>
<feature type="chain" id="PRO_5007542497" evidence="2">
    <location>
        <begin position="24"/>
        <end position="395"/>
    </location>
</feature>
<dbReference type="InterPro" id="IPR004244">
    <property type="entry name" value="Transposase_22"/>
</dbReference>
<sequence length="395" mass="44334">MARTLNTPVFFTVQVLLCQIASGGTNSFGADSFGTVSYQQGINGDSTEPGRLPLVYRFPEPTFYPGVTSGTLPINAHNDLVGFSELGDIVMARTLNTPVFFTVQVSYTYPVHCYRSDDRCLFLSPSPQTIVRSVAFVCRDLISALLLQSADVETNPGPSIEESLDQLLAGQSEMRKEIREIKQKQLSLDSFVRDVLTRLDKAEKDIDALQKNELASPLLQVIADIQKANKLQERRLVELEDRSRKDNLVIFGIEEQPGETGDPLKDKVINNLLKTTLKVTVKSVDRLHRLSRHVPEKTRPVILHFQDHSEKMSVLKNCHLLKGSKVSVRHDLSQETIRTRKLLWASAQQDKENDAKVFLVNDKLHVNGDIYTWDDSTQTRVKLPSSGKKRVPTAP</sequence>
<proteinExistence type="predicted"/>
<protein>
    <submittedName>
        <fullName evidence="3">Putative myosin light chain kinase</fullName>
    </submittedName>
</protein>
<evidence type="ECO:0000313" key="3">
    <source>
        <dbReference type="EMBL" id="JAR91199.1"/>
    </source>
</evidence>
<dbReference type="Gene3D" id="3.30.70.1820">
    <property type="entry name" value="L1 transposable element, RRM domain"/>
    <property type="match status" value="1"/>
</dbReference>
<feature type="coiled-coil region" evidence="1">
    <location>
        <begin position="164"/>
        <end position="242"/>
    </location>
</feature>
<dbReference type="PANTHER" id="PTHR11505">
    <property type="entry name" value="L1 TRANSPOSABLE ELEMENT-RELATED"/>
    <property type="match status" value="1"/>
</dbReference>
<dbReference type="GO" id="GO:0016301">
    <property type="term" value="F:kinase activity"/>
    <property type="evidence" value="ECO:0007669"/>
    <property type="project" value="UniProtKB-KW"/>
</dbReference>
<keyword evidence="2" id="KW-0732">Signal</keyword>